<evidence type="ECO:0000313" key="6">
    <source>
        <dbReference type="Proteomes" id="UP000248925"/>
    </source>
</evidence>
<sequence length="1056" mass="116306">MDAVGKWLGQLGLDHLGEVFAQCQVDLDSLRLLSDKDLQEMQIPLGPRRKILAGIRRLNEEETSKMPSTSVERRQLTILFCDLVGSTEYAVRLDPEDFSKLTRTFLARCANAVRSHNGIAANYIGDAFQALFGYPIAEEDDAERAIELALDIIGVVPKIAVPEGPPLRVRIGIASGLVVVGDFLGAPAGVSTVALGSIPNLAQRLQALADPQTILTDQKTRESAAGTFEFTDLGARSLKGFPHEVQVWRVEKARVLENRFAKRTRLTDLVGRRSEMSQALDLWNKVVAVHRGEAVLISGEPGIGKSRLIFEIRRRIPQCTYLTLQCSSAYSNSALFPFLALLKRYAGISGNEPAQASLEKLAAILALSDVPLSDSVPIFAGLLSIDQSRYPPSELTSVRQRGVSHRILIDWLHSVSRTNPVLLSIEDEQWIDPSSSAVLATLIGEATSVPMLILITTREKQLRTPPETGTVHEIRLARLSDEEANILVSRIAKGKGLPDETSVSVLNKAEGVPLYVEELARAALETGLSLDRVEPASPELAVGVPSSLQSSLLSRLDKLGSGKIIAQIAAVIGREFDQELLAHLCGLSSAALNSSLRRLVAAGLIATQLVTGRQCYTFTHVLLQEAARDTLLRERYRELHENVAQAITLIHPKLAAEHPEVLAQHFAEAALFEQSADYWLEAGLNIGKTWAKVEAANMFANGLQCLARVPASPERDQRALRLELERGDVLYATFGYVTEEASAAYRNVLRLSEKLEDSDAPIRALDGLFGTAFNSARFADAEWASDQLLDIGRNRDNLKALVLGLQFKGMSLFAQGHLEQARDYLEQSLRYETRADEIGSDFPSMTMLYLSWTLQLIGSDQRALDLYRAAERNARQHSAYRLAACLGNGCILRALRNEITPLRDMIDELIPLAEENGFRMWLNMASFFHGLVMVRRDGDANGLEKMRKTCDNLGEQEIDKSCYLGLLADCYLETGDIASAAATIDQALELVGNTGENYFTAELLRLDAEVHLRANPAAEDIEEHFRKAIEFARHQGAGMWEQKTIDRLANLSRPKG</sequence>
<dbReference type="GO" id="GO:0004016">
    <property type="term" value="F:adenylate cyclase activity"/>
    <property type="evidence" value="ECO:0007669"/>
    <property type="project" value="TreeGrafter"/>
</dbReference>
<evidence type="ECO:0000256" key="2">
    <source>
        <dbReference type="ARBA" id="ARBA00022840"/>
    </source>
</evidence>
<feature type="domain" description="SAM" evidence="3">
    <location>
        <begin position="1"/>
        <end position="61"/>
    </location>
</feature>
<dbReference type="SMART" id="SM00044">
    <property type="entry name" value="CYCc"/>
    <property type="match status" value="1"/>
</dbReference>
<dbReference type="SUPFAM" id="SSF52540">
    <property type="entry name" value="P-loop containing nucleoside triphosphate hydrolases"/>
    <property type="match status" value="1"/>
</dbReference>
<dbReference type="PANTHER" id="PTHR16305:SF28">
    <property type="entry name" value="GUANYLATE CYCLASE DOMAIN-CONTAINING PROTEIN"/>
    <property type="match status" value="1"/>
</dbReference>
<dbReference type="Gene3D" id="1.10.150.50">
    <property type="entry name" value="Transcription Factor, Ets-1"/>
    <property type="match status" value="1"/>
</dbReference>
<dbReference type="Pfam" id="PF13191">
    <property type="entry name" value="AAA_16"/>
    <property type="match status" value="1"/>
</dbReference>
<dbReference type="Pfam" id="PF00211">
    <property type="entry name" value="Guanylate_cyc"/>
    <property type="match status" value="1"/>
</dbReference>
<dbReference type="PROSITE" id="PS50125">
    <property type="entry name" value="GUANYLATE_CYCLASE_2"/>
    <property type="match status" value="1"/>
</dbReference>
<dbReference type="RefSeq" id="WP_111163502.1">
    <property type="nucleotide sequence ID" value="NZ_PCDP01000065.1"/>
</dbReference>
<dbReference type="GO" id="GO:0009190">
    <property type="term" value="P:cyclic nucleotide biosynthetic process"/>
    <property type="evidence" value="ECO:0007669"/>
    <property type="project" value="InterPro"/>
</dbReference>
<dbReference type="CDD" id="cd07302">
    <property type="entry name" value="CHD"/>
    <property type="match status" value="1"/>
</dbReference>
<dbReference type="InterPro" id="IPR019734">
    <property type="entry name" value="TPR_rpt"/>
</dbReference>
<dbReference type="PANTHER" id="PTHR16305">
    <property type="entry name" value="TESTICULAR SOLUBLE ADENYLYL CYCLASE"/>
    <property type="match status" value="1"/>
</dbReference>
<dbReference type="Pfam" id="PF00536">
    <property type="entry name" value="SAM_1"/>
    <property type="match status" value="1"/>
</dbReference>
<dbReference type="InterPro" id="IPR011990">
    <property type="entry name" value="TPR-like_helical_dom_sf"/>
</dbReference>
<dbReference type="InterPro" id="IPR001054">
    <property type="entry name" value="A/G_cyclase"/>
</dbReference>
<evidence type="ECO:0000313" key="5">
    <source>
        <dbReference type="EMBL" id="PZM08813.1"/>
    </source>
</evidence>
<reference evidence="5 6" key="1">
    <citation type="journal article" date="2018" name="Sci. Rep.">
        <title>Rhizobium tumorigenes sp. nov., a novel plant tumorigenic bacterium isolated from cane gall tumors on thornless blackberry.</title>
        <authorList>
            <person name="Kuzmanovi N."/>
            <person name="Smalla K."/>
            <person name="Gronow S."/>
            <person name="PuBawska J."/>
        </authorList>
    </citation>
    <scope>NUCLEOTIDE SEQUENCE [LARGE SCALE GENOMIC DNA]</scope>
    <source>
        <strain evidence="5 6">CCBAU 85046</strain>
    </source>
</reference>
<dbReference type="SMART" id="SM00028">
    <property type="entry name" value="TPR"/>
    <property type="match status" value="2"/>
</dbReference>
<dbReference type="GO" id="GO:0035556">
    <property type="term" value="P:intracellular signal transduction"/>
    <property type="evidence" value="ECO:0007669"/>
    <property type="project" value="InterPro"/>
</dbReference>
<dbReference type="SUPFAM" id="SSF55073">
    <property type="entry name" value="Nucleotide cyclase"/>
    <property type="match status" value="1"/>
</dbReference>
<keyword evidence="2" id="KW-0067">ATP-binding</keyword>
<dbReference type="OrthoDB" id="9785312at2"/>
<proteinExistence type="predicted"/>
<dbReference type="Gene3D" id="1.25.40.10">
    <property type="entry name" value="Tetratricopeptide repeat domain"/>
    <property type="match status" value="1"/>
</dbReference>
<dbReference type="InterPro" id="IPR013761">
    <property type="entry name" value="SAM/pointed_sf"/>
</dbReference>
<protein>
    <submittedName>
        <fullName evidence="5">Adenylate/guanylate cyclase domain-containing protein</fullName>
    </submittedName>
</protein>
<gene>
    <name evidence="5" type="ORF">CPY51_27995</name>
</gene>
<accession>A0A2W4E9A3</accession>
<evidence type="ECO:0000259" key="3">
    <source>
        <dbReference type="PROSITE" id="PS50105"/>
    </source>
</evidence>
<feature type="domain" description="Guanylate cyclase" evidence="4">
    <location>
        <begin position="77"/>
        <end position="206"/>
    </location>
</feature>
<dbReference type="SMART" id="SM00454">
    <property type="entry name" value="SAM"/>
    <property type="match status" value="1"/>
</dbReference>
<name>A0A2W4E9A3_9HYPH</name>
<dbReference type="EMBL" id="PCDP01000065">
    <property type="protein sequence ID" value="PZM08813.1"/>
    <property type="molecule type" value="Genomic_DNA"/>
</dbReference>
<organism evidence="5 6">
    <name type="scientific">Rhizobium tubonense</name>
    <dbReference type="NCBI Taxonomy" id="484088"/>
    <lineage>
        <taxon>Bacteria</taxon>
        <taxon>Pseudomonadati</taxon>
        <taxon>Pseudomonadota</taxon>
        <taxon>Alphaproteobacteria</taxon>
        <taxon>Hyphomicrobiales</taxon>
        <taxon>Rhizobiaceae</taxon>
        <taxon>Rhizobium/Agrobacterium group</taxon>
        <taxon>Rhizobium</taxon>
    </lineage>
</organism>
<dbReference type="InterPro" id="IPR027417">
    <property type="entry name" value="P-loop_NTPase"/>
</dbReference>
<dbReference type="SUPFAM" id="SSF47769">
    <property type="entry name" value="SAM/Pointed domain"/>
    <property type="match status" value="1"/>
</dbReference>
<dbReference type="GO" id="GO:0005524">
    <property type="term" value="F:ATP binding"/>
    <property type="evidence" value="ECO:0007669"/>
    <property type="project" value="UniProtKB-KW"/>
</dbReference>
<dbReference type="GO" id="GO:0005737">
    <property type="term" value="C:cytoplasm"/>
    <property type="evidence" value="ECO:0007669"/>
    <property type="project" value="TreeGrafter"/>
</dbReference>
<dbReference type="InterPro" id="IPR001660">
    <property type="entry name" value="SAM"/>
</dbReference>
<keyword evidence="1" id="KW-0547">Nucleotide-binding</keyword>
<dbReference type="InterPro" id="IPR041664">
    <property type="entry name" value="AAA_16"/>
</dbReference>
<dbReference type="Gene3D" id="3.30.70.1230">
    <property type="entry name" value="Nucleotide cyclase"/>
    <property type="match status" value="1"/>
</dbReference>
<evidence type="ECO:0000259" key="4">
    <source>
        <dbReference type="PROSITE" id="PS50125"/>
    </source>
</evidence>
<dbReference type="Proteomes" id="UP000248925">
    <property type="component" value="Unassembled WGS sequence"/>
</dbReference>
<dbReference type="AlphaFoldDB" id="A0A2W4E9A3"/>
<evidence type="ECO:0000256" key="1">
    <source>
        <dbReference type="ARBA" id="ARBA00022741"/>
    </source>
</evidence>
<dbReference type="SUPFAM" id="SSF48452">
    <property type="entry name" value="TPR-like"/>
    <property type="match status" value="1"/>
</dbReference>
<keyword evidence="6" id="KW-1185">Reference proteome</keyword>
<dbReference type="PROSITE" id="PS50105">
    <property type="entry name" value="SAM_DOMAIN"/>
    <property type="match status" value="1"/>
</dbReference>
<comment type="caution">
    <text evidence="5">The sequence shown here is derived from an EMBL/GenBank/DDBJ whole genome shotgun (WGS) entry which is preliminary data.</text>
</comment>
<dbReference type="InterPro" id="IPR029787">
    <property type="entry name" value="Nucleotide_cyclase"/>
</dbReference>